<dbReference type="Gene3D" id="1.10.1200.10">
    <property type="entry name" value="ACP-like"/>
    <property type="match status" value="1"/>
</dbReference>
<dbReference type="HOGENOM" id="CLU_010613_1_0_11"/>
<evidence type="ECO:0000256" key="1">
    <source>
        <dbReference type="ARBA" id="ARBA00001957"/>
    </source>
</evidence>
<evidence type="ECO:0000259" key="6">
    <source>
        <dbReference type="PROSITE" id="PS50075"/>
    </source>
</evidence>
<protein>
    <submittedName>
        <fullName evidence="7">Acetoacetyl-CoA synthase</fullName>
    </submittedName>
</protein>
<dbReference type="InterPro" id="IPR029058">
    <property type="entry name" value="AB_hydrolase_fold"/>
</dbReference>
<evidence type="ECO:0000256" key="5">
    <source>
        <dbReference type="ARBA" id="ARBA00022840"/>
    </source>
</evidence>
<dbReference type="NCBIfam" id="TIGR01217">
    <property type="entry name" value="ac_ac_CoA_syn"/>
    <property type="match status" value="1"/>
</dbReference>
<dbReference type="GO" id="GO:0030729">
    <property type="term" value="F:acetoacetate-CoA ligase activity"/>
    <property type="evidence" value="ECO:0007669"/>
    <property type="project" value="InterPro"/>
</dbReference>
<dbReference type="STRING" id="477641.MODMU_0416"/>
<dbReference type="AlphaFoldDB" id="I4ER61"/>
<evidence type="ECO:0000256" key="3">
    <source>
        <dbReference type="ARBA" id="ARBA00022598"/>
    </source>
</evidence>
<dbReference type="PANTHER" id="PTHR42921">
    <property type="entry name" value="ACETOACETYL-COA SYNTHETASE"/>
    <property type="match status" value="1"/>
</dbReference>
<comment type="similarity">
    <text evidence="2">Belongs to the ATP-dependent AMP-binding enzyme family.</text>
</comment>
<accession>I4ER61</accession>
<dbReference type="InterPro" id="IPR000873">
    <property type="entry name" value="AMP-dep_synth/lig_dom"/>
</dbReference>
<dbReference type="PROSITE" id="PS50075">
    <property type="entry name" value="CARRIER"/>
    <property type="match status" value="1"/>
</dbReference>
<dbReference type="InterPro" id="IPR020845">
    <property type="entry name" value="AMP-binding_CS"/>
</dbReference>
<dbReference type="SUPFAM" id="SSF47336">
    <property type="entry name" value="ACP-like"/>
    <property type="match status" value="1"/>
</dbReference>
<dbReference type="GO" id="GO:0006629">
    <property type="term" value="P:lipid metabolic process"/>
    <property type="evidence" value="ECO:0007669"/>
    <property type="project" value="InterPro"/>
</dbReference>
<dbReference type="eggNOG" id="COG3319">
    <property type="taxonomic scope" value="Bacteria"/>
</dbReference>
<evidence type="ECO:0000313" key="8">
    <source>
        <dbReference type="Proteomes" id="UP000006461"/>
    </source>
</evidence>
<keyword evidence="8" id="KW-1185">Reference proteome</keyword>
<dbReference type="Pfam" id="PF00550">
    <property type="entry name" value="PP-binding"/>
    <property type="match status" value="1"/>
</dbReference>
<organism evidence="7 8">
    <name type="scientific">Modestobacter italicus (strain DSM 44449 / CECT 9708 / BC 501)</name>
    <dbReference type="NCBI Taxonomy" id="2732864"/>
    <lineage>
        <taxon>Bacteria</taxon>
        <taxon>Bacillati</taxon>
        <taxon>Actinomycetota</taxon>
        <taxon>Actinomycetes</taxon>
        <taxon>Geodermatophilales</taxon>
        <taxon>Geodermatophilaceae</taxon>
        <taxon>Modestobacter</taxon>
    </lineage>
</organism>
<evidence type="ECO:0000256" key="2">
    <source>
        <dbReference type="ARBA" id="ARBA00006432"/>
    </source>
</evidence>
<dbReference type="InterPro" id="IPR009081">
    <property type="entry name" value="PP-bd_ACP"/>
</dbReference>
<evidence type="ECO:0000256" key="4">
    <source>
        <dbReference type="ARBA" id="ARBA00022741"/>
    </source>
</evidence>
<dbReference type="EMBL" id="FO203431">
    <property type="protein sequence ID" value="CCH85874.1"/>
    <property type="molecule type" value="Genomic_DNA"/>
</dbReference>
<dbReference type="OMA" id="WNISIGA"/>
<dbReference type="eggNOG" id="COG0365">
    <property type="taxonomic scope" value="Bacteria"/>
</dbReference>
<dbReference type="Pfam" id="PF00501">
    <property type="entry name" value="AMP-binding"/>
    <property type="match status" value="1"/>
</dbReference>
<dbReference type="Gene3D" id="3.30.300.30">
    <property type="match status" value="1"/>
</dbReference>
<sequence length="984" mass="104894">MTRATLSADVVQQPAGTQLADFRAAVAALTDRDLTAATALHAWSVESYRDFWRAFLDWSGLVWEGSTDVVSTSDDVESARFFPDVRLNYAENLLRPLPGVDDDAVCLTSVHGDGARRRWTRRQLRDDVADAAAVLAAQGVRAGGRVVVVAPNNGNAVLAALATAALGAAVATAMPDMGPAALLGRFTQVEPTLLLLDRGGRPGWSGEAGDVLDELLAELPSVCSVIVLDDEPLPAVGDRSVSRLADRVAALPAGAPRPEWPRQAFDEPLFVMFSSGTTGPPKAMVHGAGGTLLEHVKEHRLHGDLRPADRLYFHTTTAWMMWNWQLSALAVGASIVLFDGVVQGPQTLWELAAEEQVTVFGTSPAHLQLCQDAGYRPADAVALPALRAVMSTGAVLHDWQFDWFADAVGPQPLQSISGGTDIIGCFVLGHPELPVVRGRSQSLGLGLDVAVLDDAGLPVLDQPGELVCRRPFPSRPVRFLRDAGGARLHRAYYAQHPGVWTHGDVADLAADGTLRVHGRSDGVLNIDGIRIGPAEIYQVLRRLPEIEQSVAVEQRHPIQRGATRLVLLVKLRGDAVLDGELETRIRSTLRQQAGSAHVPALVVAVPEVPLTHSGKTSESAVRDTVNGDPVANTAALRNPGSLAGITAALEAAVRAAAVEPVAADDEVLATVGHLWHELGVDPHDGIEDFFDLGGTSRQSMTLLRRVQLELGADVPVEQFLADPTIPGVAAAVRRGGVQRSTVVQLVPGEPTGVPLFLVHDAWGDVEVYRPLAEQLTGTGPVYGVRADLLHADGTTKSVHELAVEGLAAVRSTAQDAPLHLAGFSFGGLVAFEMARLSAGEGRPVEFLGLLDTLPPLASMRPLERVAHELAGQLSAVVPGLADRPLREVLQQRFRPDSKPADRQVLDRSGAVFAEHRLAPYAGPVTYFRARSRVPVAGNVLTVWRRMAPDLTVEPAAGSHHDLLAARYVGELGRRLSAAVQRATS</sequence>
<dbReference type="NCBIfam" id="NF002937">
    <property type="entry name" value="PRK03584.1"/>
    <property type="match status" value="1"/>
</dbReference>
<dbReference type="Proteomes" id="UP000006461">
    <property type="component" value="Chromosome"/>
</dbReference>
<proteinExistence type="inferred from homology"/>
<dbReference type="PATRIC" id="fig|477641.3.peg.396"/>
<dbReference type="InterPro" id="IPR045851">
    <property type="entry name" value="AMP-bd_C_sf"/>
</dbReference>
<keyword evidence="4" id="KW-0547">Nucleotide-binding</keyword>
<dbReference type="SUPFAM" id="SSF56801">
    <property type="entry name" value="Acetyl-CoA synthetase-like"/>
    <property type="match status" value="1"/>
</dbReference>
<feature type="domain" description="Carrier" evidence="6">
    <location>
        <begin position="662"/>
        <end position="736"/>
    </location>
</feature>
<dbReference type="OrthoDB" id="9766486at2"/>
<dbReference type="PROSITE" id="PS00455">
    <property type="entry name" value="AMP_BINDING"/>
    <property type="match status" value="1"/>
</dbReference>
<dbReference type="InterPro" id="IPR005914">
    <property type="entry name" value="Acac_CoA_synth"/>
</dbReference>
<dbReference type="InterPro" id="IPR042099">
    <property type="entry name" value="ANL_N_sf"/>
</dbReference>
<keyword evidence="3" id="KW-0436">Ligase</keyword>
<dbReference type="InterPro" id="IPR001031">
    <property type="entry name" value="Thioesterase"/>
</dbReference>
<dbReference type="GO" id="GO:0005524">
    <property type="term" value="F:ATP binding"/>
    <property type="evidence" value="ECO:0007669"/>
    <property type="project" value="UniProtKB-KW"/>
</dbReference>
<keyword evidence="5" id="KW-0067">ATP-binding</keyword>
<evidence type="ECO:0000313" key="7">
    <source>
        <dbReference type="EMBL" id="CCH85874.1"/>
    </source>
</evidence>
<reference evidence="7 8" key="1">
    <citation type="journal article" date="2012" name="J. Bacteriol.">
        <title>Genome Sequence of Radiation-Resistant Modestobacter marinus Strain BC501, a Representative Actinobacterium That Thrives on Calcareous Stone Surfaces.</title>
        <authorList>
            <person name="Normand P."/>
            <person name="Gury J."/>
            <person name="Pujic P."/>
            <person name="Chouaia B."/>
            <person name="Crotti E."/>
            <person name="Brusetti L."/>
            <person name="Daffonchio D."/>
            <person name="Vacherie B."/>
            <person name="Barbe V."/>
            <person name="Medigue C."/>
            <person name="Calteau A."/>
            <person name="Ghodhbane-Gtari F."/>
            <person name="Essoussi I."/>
            <person name="Nouioui I."/>
            <person name="Abbassi-Ghozzi I."/>
            <person name="Gtari M."/>
        </authorList>
    </citation>
    <scope>NUCLEOTIDE SEQUENCE [LARGE SCALE GENOMIC DNA]</scope>
    <source>
        <strain evidence="8">BC 501</strain>
    </source>
</reference>
<gene>
    <name evidence="7" type="ordered locus">MODMU_0416</name>
</gene>
<dbReference type="SUPFAM" id="SSF53474">
    <property type="entry name" value="alpha/beta-Hydrolases"/>
    <property type="match status" value="1"/>
</dbReference>
<dbReference type="KEGG" id="mmar:MODMU_0416"/>
<dbReference type="PANTHER" id="PTHR42921:SF1">
    <property type="entry name" value="ACETOACETYL-COA SYNTHETASE"/>
    <property type="match status" value="1"/>
</dbReference>
<dbReference type="InterPro" id="IPR025110">
    <property type="entry name" value="AMP-bd_C"/>
</dbReference>
<dbReference type="Pfam" id="PF00975">
    <property type="entry name" value="Thioesterase"/>
    <property type="match status" value="1"/>
</dbReference>
<name>I4ER61_MODI5</name>
<dbReference type="Gene3D" id="3.40.50.12780">
    <property type="entry name" value="N-terminal domain of ligase-like"/>
    <property type="match status" value="1"/>
</dbReference>
<comment type="cofactor">
    <cofactor evidence="1">
        <name>pantetheine 4'-phosphate</name>
        <dbReference type="ChEBI" id="CHEBI:47942"/>
    </cofactor>
</comment>
<dbReference type="InterPro" id="IPR036736">
    <property type="entry name" value="ACP-like_sf"/>
</dbReference>
<dbReference type="Gene3D" id="3.40.50.1820">
    <property type="entry name" value="alpha/beta hydrolase"/>
    <property type="match status" value="1"/>
</dbReference>
<dbReference type="Pfam" id="PF13193">
    <property type="entry name" value="AMP-binding_C"/>
    <property type="match status" value="1"/>
</dbReference>